<dbReference type="SUPFAM" id="SSF49899">
    <property type="entry name" value="Concanavalin A-like lectins/glucanases"/>
    <property type="match status" value="4"/>
</dbReference>
<keyword evidence="4" id="KW-1185">Reference proteome</keyword>
<feature type="domain" description="Galectin" evidence="3">
    <location>
        <begin position="43"/>
        <end position="178"/>
    </location>
</feature>
<dbReference type="InterPro" id="IPR044156">
    <property type="entry name" value="Galectin-like"/>
</dbReference>
<dbReference type="CDD" id="cd00070">
    <property type="entry name" value="GLECT"/>
    <property type="match status" value="1"/>
</dbReference>
<feature type="chain" id="PRO_5037111450" evidence="2">
    <location>
        <begin position="23"/>
        <end position="672"/>
    </location>
</feature>
<dbReference type="InterPro" id="IPR013320">
    <property type="entry name" value="ConA-like_dom_sf"/>
</dbReference>
<evidence type="ECO:0000256" key="1">
    <source>
        <dbReference type="ARBA" id="ARBA00022734"/>
    </source>
</evidence>
<organism evidence="4 5">
    <name type="scientific">Meloidogyne incognita</name>
    <name type="common">Southern root-knot nematode worm</name>
    <name type="synonym">Oxyuris incognita</name>
    <dbReference type="NCBI Taxonomy" id="6306"/>
    <lineage>
        <taxon>Eukaryota</taxon>
        <taxon>Metazoa</taxon>
        <taxon>Ecdysozoa</taxon>
        <taxon>Nematoda</taxon>
        <taxon>Chromadorea</taxon>
        <taxon>Rhabditida</taxon>
        <taxon>Tylenchina</taxon>
        <taxon>Tylenchomorpha</taxon>
        <taxon>Tylenchoidea</taxon>
        <taxon>Meloidogynidae</taxon>
        <taxon>Meloidogyninae</taxon>
        <taxon>Meloidogyne</taxon>
        <taxon>Meloidogyne incognita group</taxon>
    </lineage>
</organism>
<proteinExistence type="predicted"/>
<dbReference type="PANTHER" id="PTHR11346:SF147">
    <property type="entry name" value="GALECTIN"/>
    <property type="match status" value="1"/>
</dbReference>
<dbReference type="Pfam" id="PF00337">
    <property type="entry name" value="Gal-bind_lectin"/>
    <property type="match status" value="4"/>
</dbReference>
<reference evidence="5" key="1">
    <citation type="submission" date="2022-11" db="UniProtKB">
        <authorList>
            <consortium name="WormBaseParasite"/>
        </authorList>
    </citation>
    <scope>IDENTIFICATION</scope>
</reference>
<dbReference type="InterPro" id="IPR001079">
    <property type="entry name" value="Galectin_CRD"/>
</dbReference>
<dbReference type="PANTHER" id="PTHR11346">
    <property type="entry name" value="GALECTIN"/>
    <property type="match status" value="1"/>
</dbReference>
<dbReference type="SMART" id="SM00908">
    <property type="entry name" value="Gal-bind_lectin"/>
    <property type="match status" value="4"/>
</dbReference>
<dbReference type="WBParaSite" id="Minc3s00280g09294">
    <property type="protein sequence ID" value="Minc3s00280g09294"/>
    <property type="gene ID" value="Minc3s00280g09294"/>
</dbReference>
<evidence type="ECO:0000313" key="4">
    <source>
        <dbReference type="Proteomes" id="UP000887563"/>
    </source>
</evidence>
<accession>A0A914L631</accession>
<feature type="domain" description="Galectin" evidence="3">
    <location>
        <begin position="371"/>
        <end position="502"/>
    </location>
</feature>
<dbReference type="SMART" id="SM00276">
    <property type="entry name" value="GLECT"/>
    <property type="match status" value="3"/>
</dbReference>
<dbReference type="PROSITE" id="PS51304">
    <property type="entry name" value="GALECTIN"/>
    <property type="match status" value="4"/>
</dbReference>
<evidence type="ECO:0000259" key="3">
    <source>
        <dbReference type="PROSITE" id="PS51304"/>
    </source>
</evidence>
<dbReference type="GO" id="GO:0030246">
    <property type="term" value="F:carbohydrate binding"/>
    <property type="evidence" value="ECO:0007669"/>
    <property type="project" value="UniProtKB-KW"/>
</dbReference>
<dbReference type="AlphaFoldDB" id="A0A914L631"/>
<dbReference type="Proteomes" id="UP000887563">
    <property type="component" value="Unplaced"/>
</dbReference>
<evidence type="ECO:0000256" key="2">
    <source>
        <dbReference type="SAM" id="SignalP"/>
    </source>
</evidence>
<name>A0A914L631_MELIC</name>
<evidence type="ECO:0000313" key="5">
    <source>
        <dbReference type="WBParaSite" id="Minc3s00280g09294"/>
    </source>
</evidence>
<sequence length="672" mass="74300">MKLFLLSLFLIYSQFIVNRIEAQKCENEILINNVKVPSTFDLVGLGFGLGFKPGKSIQFVGTIKSGSSCIKLANPGEILKDADVVFHFSPRPGLLGLLKHIERNSWSKRTGWTRVDSSGGWPIKPNNNFEMEWVAGPNNAINVYIDKKFFTKYDKWDTSKVAQLNIVDAIAISSIKLCGGKPDPTPPPPTCENPILIDKVPIPSTFDLVKLGFGLGFKPGKSIHFVGTIKFGSSCIKLANPGEFLKDADVVFHFSPRSIRKVIERNSWSKATGWTRVDLSGGWPIKPDNHFEMEWIAGPNNAIIVNIDKKYFTTYDKWDTSNVAQLNIVDAIAISSIKLCGGKPDPTPTPPPKCPNEVLITNVSIGNVNLLNYGFGIGFTEGKSIIMTGTLLNGGSCIKLGDPGVLLQTADAVFHFSPNNVAKHVICNSWMKGKGWTPEDKSGGYPFNPNNQFELEWVAEPNNTVKINVDRKFWKRFSREDLSGVVQLDFSYAIRISSIKLCRADEIPTTTTTVTPTTPPPDVPCPYFSLKLDLEIPIAINLENGFKPGKHITIIGTPTDYFPDFVIGLGEPGIMRETANVLFSFSPQLNSKSVTVNTLLTGIGWETELTYGHSPFKVGEPFVLEIKAGLNNQIEVFVNYVAYLRFTRHDLSKVSQIQIIRAVKVCSIVTCY</sequence>
<feature type="domain" description="Galectin" evidence="3">
    <location>
        <begin position="209"/>
        <end position="366"/>
    </location>
</feature>
<keyword evidence="2" id="KW-0732">Signal</keyword>
<feature type="domain" description="Galectin" evidence="3">
    <location>
        <begin position="538"/>
        <end position="672"/>
    </location>
</feature>
<dbReference type="Gene3D" id="2.60.120.200">
    <property type="match status" value="4"/>
</dbReference>
<keyword evidence="1" id="KW-0430">Lectin</keyword>
<protein>
    <submittedName>
        <fullName evidence="5">Galectin domain-containing protein</fullName>
    </submittedName>
</protein>
<feature type="signal peptide" evidence="2">
    <location>
        <begin position="1"/>
        <end position="22"/>
    </location>
</feature>